<evidence type="ECO:0000313" key="1">
    <source>
        <dbReference type="EMBL" id="GAA3738352.1"/>
    </source>
</evidence>
<reference evidence="2" key="1">
    <citation type="journal article" date="2019" name="Int. J. Syst. Evol. Microbiol.">
        <title>The Global Catalogue of Microorganisms (GCM) 10K type strain sequencing project: providing services to taxonomists for standard genome sequencing and annotation.</title>
        <authorList>
            <consortium name="The Broad Institute Genomics Platform"/>
            <consortium name="The Broad Institute Genome Sequencing Center for Infectious Disease"/>
            <person name="Wu L."/>
            <person name="Ma J."/>
        </authorList>
    </citation>
    <scope>NUCLEOTIDE SEQUENCE [LARGE SCALE GENOMIC DNA]</scope>
    <source>
        <strain evidence="2">JCM 17137</strain>
    </source>
</reference>
<dbReference type="EMBL" id="BAABDD010000006">
    <property type="protein sequence ID" value="GAA3738352.1"/>
    <property type="molecule type" value="Genomic_DNA"/>
</dbReference>
<dbReference type="PROSITE" id="PS51257">
    <property type="entry name" value="PROKAR_LIPOPROTEIN"/>
    <property type="match status" value="1"/>
</dbReference>
<sequence>MGRFITSQFPWRAVAVIAAGIALTGCGTPAEPMDQESYNLVEEYVAEQTSAVEEALVDAEAIDEVERINETYLTAEEWPEREEISSWTVNLRTDDGNLREIDGGELSEAVYGLAEASRELVDTLSGEGSEMTDVMTAHESAESAVAQAREVLYGA</sequence>
<comment type="caution">
    <text evidence="1">The sequence shown here is derived from an EMBL/GenBank/DDBJ whole genome shotgun (WGS) entry which is preliminary data.</text>
</comment>
<gene>
    <name evidence="1" type="ORF">GCM10022402_17820</name>
</gene>
<evidence type="ECO:0000313" key="2">
    <source>
        <dbReference type="Proteomes" id="UP001500908"/>
    </source>
</evidence>
<proteinExistence type="predicted"/>
<name>A0ABP7FF63_9ACTN</name>
<dbReference type="Proteomes" id="UP001500908">
    <property type="component" value="Unassembled WGS sequence"/>
</dbReference>
<accession>A0ABP7FF63</accession>
<protein>
    <submittedName>
        <fullName evidence="1">Uncharacterized protein</fullName>
    </submittedName>
</protein>
<keyword evidence="2" id="KW-1185">Reference proteome</keyword>
<organism evidence="1 2">
    <name type="scientific">Salinactinospora qingdaonensis</name>
    <dbReference type="NCBI Taxonomy" id="702744"/>
    <lineage>
        <taxon>Bacteria</taxon>
        <taxon>Bacillati</taxon>
        <taxon>Actinomycetota</taxon>
        <taxon>Actinomycetes</taxon>
        <taxon>Streptosporangiales</taxon>
        <taxon>Nocardiopsidaceae</taxon>
        <taxon>Salinactinospora</taxon>
    </lineage>
</organism>